<comment type="caution">
    <text evidence="12">The sequence shown here is derived from an EMBL/GenBank/DDBJ whole genome shotgun (WGS) entry which is preliminary data.</text>
</comment>
<organism evidence="12 14">
    <name type="scientific">Adineta steineri</name>
    <dbReference type="NCBI Taxonomy" id="433720"/>
    <lineage>
        <taxon>Eukaryota</taxon>
        <taxon>Metazoa</taxon>
        <taxon>Spiralia</taxon>
        <taxon>Gnathifera</taxon>
        <taxon>Rotifera</taxon>
        <taxon>Eurotatoria</taxon>
        <taxon>Bdelloidea</taxon>
        <taxon>Adinetida</taxon>
        <taxon>Adinetidae</taxon>
        <taxon>Adineta</taxon>
    </lineage>
</organism>
<feature type="domain" description="MRH" evidence="11">
    <location>
        <begin position="24"/>
        <end position="152"/>
    </location>
</feature>
<keyword evidence="2" id="KW-0813">Transport</keyword>
<dbReference type="InterPro" id="IPR000296">
    <property type="entry name" value="Man-6-P_rcpt_cation_dep"/>
</dbReference>
<dbReference type="PANTHER" id="PTHR15071">
    <property type="entry name" value="MANNOSE-6-PHOSPHATE RECEPTOR FAMILY MEMBER"/>
    <property type="match status" value="1"/>
</dbReference>
<dbReference type="Pfam" id="PF02157">
    <property type="entry name" value="Man-6-P_recep"/>
    <property type="match status" value="1"/>
</dbReference>
<evidence type="ECO:0000256" key="8">
    <source>
        <dbReference type="ARBA" id="ARBA00023180"/>
    </source>
</evidence>
<dbReference type="PROSITE" id="PS51914">
    <property type="entry name" value="MRH"/>
    <property type="match status" value="1"/>
</dbReference>
<dbReference type="Proteomes" id="UP000663881">
    <property type="component" value="Unassembled WGS sequence"/>
</dbReference>
<feature type="chain" id="PRO_5035604884" description="MRH domain-containing protein" evidence="10">
    <location>
        <begin position="18"/>
        <end position="247"/>
    </location>
</feature>
<dbReference type="GO" id="GO:0019904">
    <property type="term" value="F:protein domain specific binding"/>
    <property type="evidence" value="ECO:0007669"/>
    <property type="project" value="InterPro"/>
</dbReference>
<dbReference type="EMBL" id="CAJNON010000407">
    <property type="protein sequence ID" value="CAF1246739.1"/>
    <property type="molecule type" value="Genomic_DNA"/>
</dbReference>
<dbReference type="InterPro" id="IPR044865">
    <property type="entry name" value="MRH_dom"/>
</dbReference>
<dbReference type="PANTHER" id="PTHR15071:SF29">
    <property type="entry name" value="CATION-DEPENDENT MANNOSE-6-PHOSPHATE RECEPTOR"/>
    <property type="match status" value="1"/>
</dbReference>
<keyword evidence="3 9" id="KW-0812">Transmembrane</keyword>
<evidence type="ECO:0000256" key="3">
    <source>
        <dbReference type="ARBA" id="ARBA00022692"/>
    </source>
</evidence>
<evidence type="ECO:0000256" key="4">
    <source>
        <dbReference type="ARBA" id="ARBA00022729"/>
    </source>
</evidence>
<dbReference type="InterPro" id="IPR028927">
    <property type="entry name" value="Man-6-P_rcpt"/>
</dbReference>
<dbReference type="Gene3D" id="2.70.130.10">
    <property type="entry name" value="Mannose-6-phosphate receptor binding domain"/>
    <property type="match status" value="1"/>
</dbReference>
<gene>
    <name evidence="13" type="ORF">OKA104_LOCUS22009</name>
    <name evidence="12" type="ORF">VCS650_LOCUS28107</name>
</gene>
<dbReference type="SUPFAM" id="SSF50911">
    <property type="entry name" value="Mannose 6-phosphate receptor domain"/>
    <property type="match status" value="1"/>
</dbReference>
<comment type="subcellular location">
    <subcellularLocation>
        <location evidence="1">Endomembrane system</location>
    </subcellularLocation>
</comment>
<evidence type="ECO:0000256" key="5">
    <source>
        <dbReference type="ARBA" id="ARBA00022989"/>
    </source>
</evidence>
<evidence type="ECO:0000259" key="11">
    <source>
        <dbReference type="PROSITE" id="PS51914"/>
    </source>
</evidence>
<feature type="signal peptide" evidence="10">
    <location>
        <begin position="1"/>
        <end position="17"/>
    </location>
</feature>
<dbReference type="Proteomes" id="UP000663891">
    <property type="component" value="Unassembled WGS sequence"/>
</dbReference>
<keyword evidence="7" id="KW-1015">Disulfide bond</keyword>
<dbReference type="AlphaFoldDB" id="A0A814ZPW4"/>
<evidence type="ECO:0000313" key="13">
    <source>
        <dbReference type="EMBL" id="CAF3860479.1"/>
    </source>
</evidence>
<evidence type="ECO:0000313" key="12">
    <source>
        <dbReference type="EMBL" id="CAF1246739.1"/>
    </source>
</evidence>
<evidence type="ECO:0000313" key="14">
    <source>
        <dbReference type="Proteomes" id="UP000663891"/>
    </source>
</evidence>
<dbReference type="PRINTS" id="PR00715">
    <property type="entry name" value="MAN6PRECEPTR"/>
</dbReference>
<name>A0A814ZPW4_9BILA</name>
<evidence type="ECO:0000256" key="2">
    <source>
        <dbReference type="ARBA" id="ARBA00022448"/>
    </source>
</evidence>
<accession>A0A814ZPW4</accession>
<feature type="transmembrane region" description="Helical" evidence="9">
    <location>
        <begin position="160"/>
        <end position="184"/>
    </location>
</feature>
<keyword evidence="6 9" id="KW-0472">Membrane</keyword>
<keyword evidence="5 9" id="KW-1133">Transmembrane helix</keyword>
<evidence type="ECO:0000256" key="10">
    <source>
        <dbReference type="SAM" id="SignalP"/>
    </source>
</evidence>
<evidence type="ECO:0000256" key="7">
    <source>
        <dbReference type="ARBA" id="ARBA00023157"/>
    </source>
</evidence>
<keyword evidence="8" id="KW-0325">Glycoprotein</keyword>
<keyword evidence="4 10" id="KW-0732">Signal</keyword>
<dbReference type="InterPro" id="IPR009011">
    <property type="entry name" value="Man6P_isomerase_rcpt-bd_dom_sf"/>
</dbReference>
<protein>
    <recommendedName>
        <fullName evidence="11">MRH domain-containing protein</fullName>
    </recommendedName>
</protein>
<evidence type="ECO:0000256" key="9">
    <source>
        <dbReference type="SAM" id="Phobius"/>
    </source>
</evidence>
<sequence length="247" mass="27295">MNRIILILLICCGSINANCNSPSDDESKIAREKLIKWKIYNKTYQVKGKTSTYEIGICSTPNNSINNGDAIIQRLTNSSSSLGQLSQSNLVGEDNWILLTYENGSQFHNQCENKTRSASILFICGKKTGDITVIQESCNYVFQFQVAELCTSVVQVKNKMSGGAIFIIIILCLASAYLIGGFFYMRIQHGARGIDQIPNLDMWRKLGNLAADGCNFCCRCKTDAPRSGYIFDDSGPDLRGDDDILAP</sequence>
<dbReference type="GO" id="GO:0005768">
    <property type="term" value="C:endosome"/>
    <property type="evidence" value="ECO:0007669"/>
    <property type="project" value="InterPro"/>
</dbReference>
<dbReference type="GO" id="GO:0005802">
    <property type="term" value="C:trans-Golgi network"/>
    <property type="evidence" value="ECO:0007669"/>
    <property type="project" value="TreeGrafter"/>
</dbReference>
<proteinExistence type="predicted"/>
<dbReference type="GO" id="GO:0006622">
    <property type="term" value="P:protein targeting to lysosome"/>
    <property type="evidence" value="ECO:0007669"/>
    <property type="project" value="InterPro"/>
</dbReference>
<evidence type="ECO:0000256" key="1">
    <source>
        <dbReference type="ARBA" id="ARBA00004308"/>
    </source>
</evidence>
<dbReference type="EMBL" id="CAJOAY010001575">
    <property type="protein sequence ID" value="CAF3860479.1"/>
    <property type="molecule type" value="Genomic_DNA"/>
</dbReference>
<reference evidence="12" key="1">
    <citation type="submission" date="2021-02" db="EMBL/GenBank/DDBJ databases">
        <authorList>
            <person name="Nowell W R."/>
        </authorList>
    </citation>
    <scope>NUCLEOTIDE SEQUENCE</scope>
</reference>
<evidence type="ECO:0000256" key="6">
    <source>
        <dbReference type="ARBA" id="ARBA00023136"/>
    </source>
</evidence>
<dbReference type="OrthoDB" id="29460at2759"/>